<feature type="binding site" evidence="7">
    <location>
        <position position="46"/>
    </location>
    <ligand>
        <name>NADP(+)</name>
        <dbReference type="ChEBI" id="CHEBI:58349"/>
    </ligand>
</feature>
<dbReference type="UniPathway" id="UPA00115">
    <property type="reaction ID" value="UER00408"/>
</dbReference>
<evidence type="ECO:0000256" key="7">
    <source>
        <dbReference type="HAMAP-Rule" id="MF_00966"/>
    </source>
</evidence>
<evidence type="ECO:0000256" key="3">
    <source>
        <dbReference type="ARBA" id="ARBA00022526"/>
    </source>
</evidence>
<dbReference type="GO" id="GO:0004345">
    <property type="term" value="F:glucose-6-phosphate dehydrogenase activity"/>
    <property type="evidence" value="ECO:0007669"/>
    <property type="project" value="UniProtKB-UniRule"/>
</dbReference>
<dbReference type="AlphaFoldDB" id="A0A1C3H322"/>
<feature type="binding site" evidence="7">
    <location>
        <position position="150"/>
    </location>
    <ligand>
        <name>NADP(+)</name>
        <dbReference type="ChEBI" id="CHEBI:58349"/>
    </ligand>
</feature>
<dbReference type="GO" id="GO:0009051">
    <property type="term" value="P:pentose-phosphate shunt, oxidative branch"/>
    <property type="evidence" value="ECO:0007669"/>
    <property type="project" value="TreeGrafter"/>
</dbReference>
<evidence type="ECO:0000256" key="1">
    <source>
        <dbReference type="ARBA" id="ARBA00004937"/>
    </source>
</evidence>
<comment type="pathway">
    <text evidence="1 7">Carbohydrate degradation; pentose phosphate pathway; D-ribulose 5-phosphate from D-glucose 6-phosphate (oxidative stage): step 1/3.</text>
</comment>
<evidence type="ECO:0000313" key="10">
    <source>
        <dbReference type="EMBL" id="SAM60508.1"/>
    </source>
</evidence>
<evidence type="ECO:0000256" key="4">
    <source>
        <dbReference type="ARBA" id="ARBA00022857"/>
    </source>
</evidence>
<dbReference type="RefSeq" id="WP_079539773.1">
    <property type="nucleotide sequence ID" value="NZ_CP171111.1"/>
</dbReference>
<dbReference type="PRINTS" id="PR00079">
    <property type="entry name" value="G6PDHDRGNASE"/>
</dbReference>
<reference evidence="11" key="1">
    <citation type="submission" date="2016-04" db="EMBL/GenBank/DDBJ databases">
        <authorList>
            <person name="Tagini F."/>
        </authorList>
    </citation>
    <scope>NUCLEOTIDE SEQUENCE [LARGE SCALE GENOMIC DNA]</scope>
    <source>
        <strain evidence="11">CHUV0807</strain>
    </source>
</reference>
<feature type="binding site" evidence="7">
    <location>
        <position position="218"/>
    </location>
    <ligand>
        <name>substrate</name>
    </ligand>
</feature>
<keyword evidence="6 7" id="KW-0119">Carbohydrate metabolism</keyword>
<evidence type="ECO:0000313" key="11">
    <source>
        <dbReference type="Proteomes" id="UP000190837"/>
    </source>
</evidence>
<evidence type="ECO:0000259" key="8">
    <source>
        <dbReference type="Pfam" id="PF00479"/>
    </source>
</evidence>
<dbReference type="Gene3D" id="3.30.360.10">
    <property type="entry name" value="Dihydrodipicolinate Reductase, domain 2"/>
    <property type="match status" value="1"/>
</dbReference>
<feature type="binding site" evidence="7">
    <location>
        <position position="342"/>
    </location>
    <ligand>
        <name>substrate</name>
    </ligand>
</feature>
<feature type="binding site" evidence="7">
    <location>
        <position position="237"/>
    </location>
    <ligand>
        <name>substrate</name>
    </ligand>
</feature>
<keyword evidence="4 7" id="KW-0521">NADP</keyword>
<comment type="similarity">
    <text evidence="2 7">Belongs to the glucose-6-phosphate dehydrogenase family.</text>
</comment>
<feature type="binding site" evidence="7">
    <location>
        <begin position="12"/>
        <end position="19"/>
    </location>
    <ligand>
        <name>NADP(+)</name>
        <dbReference type="ChEBI" id="CHEBI:58349"/>
    </ligand>
</feature>
<feature type="domain" description="Glucose-6-phosphate dehydrogenase C-terminal" evidence="9">
    <location>
        <begin position="191"/>
        <end position="484"/>
    </location>
</feature>
<dbReference type="InterPro" id="IPR022675">
    <property type="entry name" value="G6P_DH_C"/>
</dbReference>
<evidence type="ECO:0000256" key="5">
    <source>
        <dbReference type="ARBA" id="ARBA00023002"/>
    </source>
</evidence>
<evidence type="ECO:0000259" key="9">
    <source>
        <dbReference type="Pfam" id="PF02781"/>
    </source>
</evidence>
<dbReference type="NCBIfam" id="NF009492">
    <property type="entry name" value="PRK12853.1-3"/>
    <property type="match status" value="1"/>
</dbReference>
<dbReference type="InterPro" id="IPR036291">
    <property type="entry name" value="NAD(P)-bd_dom_sf"/>
</dbReference>
<dbReference type="SUPFAM" id="SSF51735">
    <property type="entry name" value="NAD(P)-binding Rossmann-fold domains"/>
    <property type="match status" value="1"/>
</dbReference>
<dbReference type="PIRSF" id="PIRSF000110">
    <property type="entry name" value="G6PD"/>
    <property type="match status" value="1"/>
</dbReference>
<dbReference type="HAMAP" id="MF_00966">
    <property type="entry name" value="G6PD"/>
    <property type="match status" value="1"/>
</dbReference>
<feature type="binding site" evidence="7">
    <location>
        <position position="180"/>
    </location>
    <ligand>
        <name>substrate</name>
    </ligand>
</feature>
<dbReference type="InterPro" id="IPR019796">
    <property type="entry name" value="G6P_DH_AS"/>
</dbReference>
<dbReference type="EC" id="1.1.1.49" evidence="7"/>
<evidence type="ECO:0000256" key="2">
    <source>
        <dbReference type="ARBA" id="ARBA00009975"/>
    </source>
</evidence>
<dbReference type="Pfam" id="PF02781">
    <property type="entry name" value="G6PD_C"/>
    <property type="match status" value="1"/>
</dbReference>
<organism evidence="10 11">
    <name type="scientific">Cardiobacterium hominis</name>
    <dbReference type="NCBI Taxonomy" id="2718"/>
    <lineage>
        <taxon>Bacteria</taxon>
        <taxon>Pseudomonadati</taxon>
        <taxon>Pseudomonadota</taxon>
        <taxon>Gammaproteobacteria</taxon>
        <taxon>Cardiobacteriales</taxon>
        <taxon>Cardiobacteriaceae</taxon>
        <taxon>Cardiobacterium</taxon>
    </lineage>
</organism>
<dbReference type="NCBIfam" id="TIGR00871">
    <property type="entry name" value="zwf"/>
    <property type="match status" value="1"/>
</dbReference>
<dbReference type="Gene3D" id="3.40.50.720">
    <property type="entry name" value="NAD(P)-binding Rossmann-like Domain"/>
    <property type="match status" value="1"/>
</dbReference>
<keyword evidence="5 7" id="KW-0560">Oxidoreductase</keyword>
<dbReference type="PANTHER" id="PTHR23429:SF0">
    <property type="entry name" value="GLUCOSE-6-PHOSPHATE 1-DEHYDROGENASE"/>
    <property type="match status" value="1"/>
</dbReference>
<evidence type="ECO:0000256" key="6">
    <source>
        <dbReference type="ARBA" id="ARBA00023277"/>
    </source>
</evidence>
<proteinExistence type="inferred from homology"/>
<keyword evidence="3 7" id="KW-0313">Glucose metabolism</keyword>
<feature type="active site" description="Proton acceptor" evidence="7">
    <location>
        <position position="242"/>
    </location>
</feature>
<dbReference type="PROSITE" id="PS00069">
    <property type="entry name" value="G6P_DEHYDROGENASE"/>
    <property type="match status" value="1"/>
</dbReference>
<name>A0A1C3H322_9GAMM</name>
<dbReference type="Pfam" id="PF00479">
    <property type="entry name" value="G6PD_N"/>
    <property type="match status" value="1"/>
</dbReference>
<comment type="catalytic activity">
    <reaction evidence="7">
        <text>D-glucose 6-phosphate + NADP(+) = 6-phospho-D-glucono-1,5-lactone + NADPH + H(+)</text>
        <dbReference type="Rhea" id="RHEA:15841"/>
        <dbReference type="ChEBI" id="CHEBI:15378"/>
        <dbReference type="ChEBI" id="CHEBI:57783"/>
        <dbReference type="ChEBI" id="CHEBI:57955"/>
        <dbReference type="ChEBI" id="CHEBI:58349"/>
        <dbReference type="ChEBI" id="CHEBI:61548"/>
        <dbReference type="EC" id="1.1.1.49"/>
    </reaction>
</comment>
<dbReference type="GO" id="GO:0005829">
    <property type="term" value="C:cytosol"/>
    <property type="evidence" value="ECO:0007669"/>
    <property type="project" value="TreeGrafter"/>
</dbReference>
<feature type="binding site" evidence="7">
    <location>
        <position position="184"/>
    </location>
    <ligand>
        <name>substrate</name>
    </ligand>
</feature>
<dbReference type="InterPro" id="IPR022674">
    <property type="entry name" value="G6P_DH_NAD-bd"/>
</dbReference>
<dbReference type="InterPro" id="IPR001282">
    <property type="entry name" value="G6P_DH"/>
</dbReference>
<sequence length="487" mass="56007">MRPENNCIVIFGASGDLTRRKLIPALFHLFKNNQLPEKFAVLGVSRTELDDDTFREAMRRNLIEKEGAHGQTLEAFCTHLYYQSIDTADRDDYAKLLPRLDTLHHEYETRGNTVYYLSTPPSLYGIIPECLAAHGLNDEERGWKRLIVEKPFGYDSQTAKDLDRTIHHYFHEHQIYRIDHYLGKETVQNLLVLRFSNGLFEPLWNRNYIDYIEITAAETIGVEDRGGYYDGSGAVRDMFQNHLLQILAMVAMEPPALIDADSMRDEVAKVLHSLHPLDNEHLKTHLVLAQYGKGRVGDKEVLPYRQEKGVAPDSTTETYMALRLQIDNWRWSGVPFYIRTGKYLPMRFTEVVIHFKTTPHPVFNQHAPENKLIIRIQPDEGIAMRFGLKRPGAGFDAEEVSMDFRYADLAANNVLTAYERLLLDAMKGDATLFARTDAVHACWKFVEPILAYKANRGQLYNYDPGSWGPTEADKMIARSGRVWRQPK</sequence>
<comment type="function">
    <text evidence="7">Catalyzes the oxidation of glucose 6-phosphate to 6-phosphogluconolactone.</text>
</comment>
<dbReference type="GO" id="GO:0006006">
    <property type="term" value="P:glucose metabolic process"/>
    <property type="evidence" value="ECO:0007669"/>
    <property type="project" value="UniProtKB-KW"/>
</dbReference>
<dbReference type="SUPFAM" id="SSF55347">
    <property type="entry name" value="Glyceraldehyde-3-phosphate dehydrogenase-like, C-terminal domain"/>
    <property type="match status" value="1"/>
</dbReference>
<protein>
    <recommendedName>
        <fullName evidence="7">Glucose-6-phosphate 1-dehydrogenase</fullName>
        <shortName evidence="7">G6PD</shortName>
        <ecNumber evidence="7">1.1.1.49</ecNumber>
    </recommendedName>
</protein>
<dbReference type="Proteomes" id="UP000190837">
    <property type="component" value="Unassembled WGS sequence"/>
</dbReference>
<comment type="caution">
    <text evidence="7">Lacks conserved residue(s) required for the propagation of feature annotation.</text>
</comment>
<dbReference type="EMBL" id="FKLO01000031">
    <property type="protein sequence ID" value="SAM60508.1"/>
    <property type="molecule type" value="Genomic_DNA"/>
</dbReference>
<accession>A0A1C3H322</accession>
<dbReference type="PANTHER" id="PTHR23429">
    <property type="entry name" value="GLUCOSE-6-PHOSPHATE 1-DEHYDROGENASE G6PD"/>
    <property type="match status" value="1"/>
</dbReference>
<dbReference type="GO" id="GO:0050661">
    <property type="term" value="F:NADP binding"/>
    <property type="evidence" value="ECO:0007669"/>
    <property type="project" value="UniProtKB-UniRule"/>
</dbReference>
<gene>
    <name evidence="7" type="primary">zwf</name>
    <name evidence="10" type="ORF">CHUV0807_0727</name>
</gene>
<feature type="domain" description="Glucose-6-phosphate dehydrogenase NAD-binding" evidence="8">
    <location>
        <begin position="9"/>
        <end position="189"/>
    </location>
</feature>